<proteinExistence type="predicted"/>
<dbReference type="Pfam" id="PF02687">
    <property type="entry name" value="FtsX"/>
    <property type="match status" value="1"/>
</dbReference>
<dbReference type="InterPro" id="IPR038766">
    <property type="entry name" value="Membrane_comp_ABC_pdt"/>
</dbReference>
<evidence type="ECO:0000256" key="2">
    <source>
        <dbReference type="ARBA" id="ARBA00022475"/>
    </source>
</evidence>
<dbReference type="AlphaFoldDB" id="A0AAW3JV89"/>
<reference evidence="8 9" key="1">
    <citation type="submission" date="2015-10" db="EMBL/GenBank/DDBJ databases">
        <title>Butyribacter intestini gen. nov., sp. nov., a butyric acid-producing bacterium of the family Lachnospiraceae isolated from the human faeces.</title>
        <authorList>
            <person name="Zou Y."/>
            <person name="Xue W."/>
            <person name="Luo G."/>
            <person name="Lv M."/>
        </authorList>
    </citation>
    <scope>NUCLEOTIDE SEQUENCE [LARGE SCALE GENOMIC DNA]</scope>
    <source>
        <strain evidence="8 9">TF01-11</strain>
    </source>
</reference>
<feature type="transmembrane region" description="Helical" evidence="6">
    <location>
        <begin position="257"/>
        <end position="276"/>
    </location>
</feature>
<sequence length="752" mass="86027">MRNPLIKRLPRELKGDIGKYLVIFLFMTMLISLVSGFLVADNSVYDAYEKGFEKYNVEYADFVTADEMSDETIKELENDNKVRIYDQRYYKLKESKRNATIRVYGERKEVNKLCIMSGRLAKADDEITLDRVFAKNNDYKVGDNIKIGDKDYKITGFVAMPDYSCLFEDNADMMFDSVNFGVASMTDSGLKKLKKSKLNYCYAMRYNKKPKSDKEQKNMSDDFLKSLAKKAAVTSYIPRCENKAINFTGDDMGGDKAMFILFDYIVIAILAFVFAITTSNTIIKEAGVIGTLRASGYTRGEIVRHYMINPVTVTLISAIIGNVVGYTVMVKYMASMYYNSYSLPTYNTLWNAEAFIDTTVIPVILMFIINYFVLASKLRISPLKFLRRELSKRTRRKAVRLNTKIPFMHRFRLRVVFQNISNYITLLAGILFASVIVIFSLMFGPLIDDYSKLVGKSIIADYQYVLKAPAETKVSGAEKYCVESLKTLPGKYMEDEITIYGISDNSKYVKADIPDGKVYVSNGYMDKFGIEKGDKIELKDPYSNKKYKFEVAGSYKYDAVISVFMNRNTFIKKFDKDDDYYSGYFSNKKLKDIDDDYVAGIITVKDLRKVSTQMKVSMGDFMDLIKYFGVIMFILLMYLLSKQIIEKNSNSIALTKILGYSDMEIGGLYIITTFAVVVISLLLSIPIVNVIMRWMFSSYLYTQMTGYIPYIISDSCYVKMFVMGVISYLAVCVIQMIKIKKIPKSDALKNVE</sequence>
<evidence type="ECO:0000259" key="7">
    <source>
        <dbReference type="Pfam" id="PF02687"/>
    </source>
</evidence>
<feature type="domain" description="ABC3 transporter permease C-terminal" evidence="7">
    <location>
        <begin position="264"/>
        <end position="379"/>
    </location>
</feature>
<keyword evidence="9" id="KW-1185">Reference proteome</keyword>
<keyword evidence="5 6" id="KW-0472">Membrane</keyword>
<dbReference type="GO" id="GO:0005886">
    <property type="term" value="C:plasma membrane"/>
    <property type="evidence" value="ECO:0007669"/>
    <property type="project" value="UniProtKB-SubCell"/>
</dbReference>
<evidence type="ECO:0000313" key="9">
    <source>
        <dbReference type="Proteomes" id="UP000050833"/>
    </source>
</evidence>
<evidence type="ECO:0000256" key="3">
    <source>
        <dbReference type="ARBA" id="ARBA00022692"/>
    </source>
</evidence>
<keyword evidence="2" id="KW-1003">Cell membrane</keyword>
<comment type="caution">
    <text evidence="8">The sequence shown here is derived from an EMBL/GenBank/DDBJ whole genome shotgun (WGS) entry which is preliminary data.</text>
</comment>
<evidence type="ECO:0000256" key="6">
    <source>
        <dbReference type="SAM" id="Phobius"/>
    </source>
</evidence>
<dbReference type="InterPro" id="IPR003838">
    <property type="entry name" value="ABC3_permease_C"/>
</dbReference>
<keyword evidence="4 6" id="KW-1133">Transmembrane helix</keyword>
<evidence type="ECO:0000256" key="5">
    <source>
        <dbReference type="ARBA" id="ARBA00023136"/>
    </source>
</evidence>
<feature type="transmembrane region" description="Helical" evidence="6">
    <location>
        <begin position="624"/>
        <end position="645"/>
    </location>
</feature>
<dbReference type="EMBL" id="LLKB01000001">
    <property type="protein sequence ID" value="KQC86547.1"/>
    <property type="molecule type" value="Genomic_DNA"/>
</dbReference>
<accession>A0AAW3JV89</accession>
<gene>
    <name evidence="8" type="ORF">APZ18_05055</name>
</gene>
<evidence type="ECO:0000256" key="4">
    <source>
        <dbReference type="ARBA" id="ARBA00022989"/>
    </source>
</evidence>
<organism evidence="8 9">
    <name type="scientific">Butyribacter intestini</name>
    <dbReference type="NCBI Taxonomy" id="1703332"/>
    <lineage>
        <taxon>Bacteria</taxon>
        <taxon>Bacillati</taxon>
        <taxon>Bacillota</taxon>
        <taxon>Clostridia</taxon>
        <taxon>Lachnospirales</taxon>
        <taxon>Lachnospiraceae</taxon>
        <taxon>Butyribacter</taxon>
    </lineage>
</organism>
<feature type="transmembrane region" description="Helical" evidence="6">
    <location>
        <begin position="707"/>
        <end position="734"/>
    </location>
</feature>
<comment type="subcellular location">
    <subcellularLocation>
        <location evidence="1">Cell membrane</location>
        <topology evidence="1">Multi-pass membrane protein</topology>
    </subcellularLocation>
</comment>
<dbReference type="PANTHER" id="PTHR30287:SF1">
    <property type="entry name" value="INNER MEMBRANE PROTEIN"/>
    <property type="match status" value="1"/>
</dbReference>
<protein>
    <submittedName>
        <fullName evidence="8">ABC transporter permease</fullName>
    </submittedName>
</protein>
<feature type="transmembrane region" description="Helical" evidence="6">
    <location>
        <begin position="354"/>
        <end position="374"/>
    </location>
</feature>
<dbReference type="PANTHER" id="PTHR30287">
    <property type="entry name" value="MEMBRANE COMPONENT OF PREDICTED ABC SUPERFAMILY METABOLITE UPTAKE TRANSPORTER"/>
    <property type="match status" value="1"/>
</dbReference>
<dbReference type="Proteomes" id="UP000050833">
    <property type="component" value="Unassembled WGS sequence"/>
</dbReference>
<evidence type="ECO:0000313" key="8">
    <source>
        <dbReference type="EMBL" id="KQC86547.1"/>
    </source>
</evidence>
<feature type="transmembrane region" description="Helical" evidence="6">
    <location>
        <begin position="666"/>
        <end position="687"/>
    </location>
</feature>
<feature type="transmembrane region" description="Helical" evidence="6">
    <location>
        <begin position="20"/>
        <end position="40"/>
    </location>
</feature>
<keyword evidence="3 6" id="KW-0812">Transmembrane</keyword>
<feature type="transmembrane region" description="Helical" evidence="6">
    <location>
        <begin position="311"/>
        <end position="334"/>
    </location>
</feature>
<name>A0AAW3JV89_9FIRM</name>
<dbReference type="RefSeq" id="WP_055942200.1">
    <property type="nucleotide sequence ID" value="NZ_JAQDDZ010000001.1"/>
</dbReference>
<feature type="transmembrane region" description="Helical" evidence="6">
    <location>
        <begin position="420"/>
        <end position="443"/>
    </location>
</feature>
<evidence type="ECO:0000256" key="1">
    <source>
        <dbReference type="ARBA" id="ARBA00004651"/>
    </source>
</evidence>